<organism evidence="4 5">
    <name type="scientific">Rhizoctonia solani</name>
    <dbReference type="NCBI Taxonomy" id="456999"/>
    <lineage>
        <taxon>Eukaryota</taxon>
        <taxon>Fungi</taxon>
        <taxon>Dikarya</taxon>
        <taxon>Basidiomycota</taxon>
        <taxon>Agaricomycotina</taxon>
        <taxon>Agaricomycetes</taxon>
        <taxon>Cantharellales</taxon>
        <taxon>Ceratobasidiaceae</taxon>
        <taxon>Rhizoctonia</taxon>
    </lineage>
</organism>
<evidence type="ECO:0000313" key="5">
    <source>
        <dbReference type="Proteomes" id="UP000663843"/>
    </source>
</evidence>
<dbReference type="Gene3D" id="3.40.50.300">
    <property type="entry name" value="P-loop containing nucleotide triphosphate hydrolases"/>
    <property type="match status" value="1"/>
</dbReference>
<dbReference type="AlphaFoldDB" id="A0A8H3DFJ0"/>
<evidence type="ECO:0000256" key="2">
    <source>
        <dbReference type="SAM" id="MobiDB-lite"/>
    </source>
</evidence>
<dbReference type="InterPro" id="IPR056884">
    <property type="entry name" value="NPHP3-like_N"/>
</dbReference>
<feature type="compositionally biased region" description="Low complexity" evidence="2">
    <location>
        <begin position="28"/>
        <end position="50"/>
    </location>
</feature>
<dbReference type="PANTHER" id="PTHR10039">
    <property type="entry name" value="AMELOGENIN"/>
    <property type="match status" value="1"/>
</dbReference>
<name>A0A8H3DFJ0_9AGAM</name>
<keyword evidence="1" id="KW-0677">Repeat</keyword>
<evidence type="ECO:0000259" key="3">
    <source>
        <dbReference type="PROSITE" id="PS50837"/>
    </source>
</evidence>
<dbReference type="EMBL" id="CAJMWT010007183">
    <property type="protein sequence ID" value="CAE6523445.1"/>
    <property type="molecule type" value="Genomic_DNA"/>
</dbReference>
<dbReference type="Proteomes" id="UP000663843">
    <property type="component" value="Unassembled WGS sequence"/>
</dbReference>
<dbReference type="Pfam" id="PF24883">
    <property type="entry name" value="NPHP3_N"/>
    <property type="match status" value="1"/>
</dbReference>
<evidence type="ECO:0000256" key="1">
    <source>
        <dbReference type="ARBA" id="ARBA00022737"/>
    </source>
</evidence>
<protein>
    <recommendedName>
        <fullName evidence="3">NACHT domain-containing protein</fullName>
    </recommendedName>
</protein>
<feature type="region of interest" description="Disordered" evidence="2">
    <location>
        <begin position="1"/>
        <end position="83"/>
    </location>
</feature>
<feature type="region of interest" description="Disordered" evidence="2">
    <location>
        <begin position="99"/>
        <end position="147"/>
    </location>
</feature>
<sequence length="545" mass="59762">MSSPPGTPRPKKRLRQLLTEPFRRSRSRSQSGSPSHSSQPLPQQGSGVPSTDEGSGQGLALLTDPSIGTPLVDNTSTGATVVDPSHEPVAASLDIPIIVEPSDDGSGAAHPNVARETTPRNDTPVNILPGRTSAHPASGPTDTSSSISEIGEHIDTRSNPRLSSPELEHTSETAVVESVIPLNMDALAQDKKHRNVAWNGLRKSLQVLKVFPPLGSAIESLLSCLDGLEVAVQNRRDFEDLAAELTVLSDSLKQHIGDSSSAFLSDSVTSTVMAIENQIFEIQGRLTHSRGGIRDTSMDEEELVRQYRQIQSHFRVLQMNACMDTWRIVDEHLANRRLDSLNPAKEAAYDSSLSNVVGRRSCTEGTRTRVLAGLDDWLYDPTSSSIYWMDGMAGTGKTTIASTFCERADSEQRKLLAASFFCTRSSAECRDVTRILPTIAYQLARYSLPFRSELCRILAQSPDIGSKNLQKQFERLLTEPIKKVKDAMPDHIVVVIDALDECEHREGVEMVLDLLLRHAPDLPLKFLVTSRPEPEIYDKLIDSSS</sequence>
<feature type="non-terminal residue" evidence="4">
    <location>
        <position position="545"/>
    </location>
</feature>
<dbReference type="InterPro" id="IPR027417">
    <property type="entry name" value="P-loop_NTPase"/>
</dbReference>
<dbReference type="PROSITE" id="PS50837">
    <property type="entry name" value="NACHT"/>
    <property type="match status" value="1"/>
</dbReference>
<dbReference type="SUPFAM" id="SSF52540">
    <property type="entry name" value="P-loop containing nucleoside triphosphate hydrolases"/>
    <property type="match status" value="1"/>
</dbReference>
<dbReference type="InterPro" id="IPR007111">
    <property type="entry name" value="NACHT_NTPase"/>
</dbReference>
<accession>A0A8H3DFJ0</accession>
<feature type="domain" description="NACHT" evidence="3">
    <location>
        <begin position="385"/>
        <end position="545"/>
    </location>
</feature>
<comment type="caution">
    <text evidence="4">The sequence shown here is derived from an EMBL/GenBank/DDBJ whole genome shotgun (WGS) entry which is preliminary data.</text>
</comment>
<gene>
    <name evidence="4" type="ORF">RDB_LOCUS168630</name>
</gene>
<proteinExistence type="predicted"/>
<evidence type="ECO:0000313" key="4">
    <source>
        <dbReference type="EMBL" id="CAE6523445.1"/>
    </source>
</evidence>
<reference evidence="4" key="1">
    <citation type="submission" date="2021-01" db="EMBL/GenBank/DDBJ databases">
        <authorList>
            <person name="Kaushik A."/>
        </authorList>
    </citation>
    <scope>NUCLEOTIDE SEQUENCE</scope>
    <source>
        <strain evidence="4">AG2-2IIIB</strain>
    </source>
</reference>